<dbReference type="GO" id="GO:0005886">
    <property type="term" value="C:plasma membrane"/>
    <property type="evidence" value="ECO:0007669"/>
    <property type="project" value="TreeGrafter"/>
</dbReference>
<keyword evidence="2" id="KW-1133">Transmembrane helix</keyword>
<dbReference type="PANTHER" id="PTHR12286">
    <property type="entry name" value="SACCHAROPINE DEHYDROGENASE-LIKE OXIDOREDUCTASE"/>
    <property type="match status" value="1"/>
</dbReference>
<feature type="domain" description="Saccharopine dehydrogenase NADP binding" evidence="3">
    <location>
        <begin position="7"/>
        <end position="140"/>
    </location>
</feature>
<dbReference type="GO" id="GO:0005811">
    <property type="term" value="C:lipid droplet"/>
    <property type="evidence" value="ECO:0007669"/>
    <property type="project" value="TreeGrafter"/>
</dbReference>
<dbReference type="Gene3D" id="3.40.50.720">
    <property type="entry name" value="NAD(P)-binding Rossmann-like Domain"/>
    <property type="match status" value="1"/>
</dbReference>
<evidence type="ECO:0000259" key="3">
    <source>
        <dbReference type="Pfam" id="PF03435"/>
    </source>
</evidence>
<dbReference type="EMBL" id="CAKASE010000079">
    <property type="protein sequence ID" value="CAG9579541.1"/>
    <property type="molecule type" value="Genomic_DNA"/>
</dbReference>
<organism evidence="4 5">
    <name type="scientific">Danaus chrysippus</name>
    <name type="common">African queen</name>
    <dbReference type="NCBI Taxonomy" id="151541"/>
    <lineage>
        <taxon>Eukaryota</taxon>
        <taxon>Metazoa</taxon>
        <taxon>Ecdysozoa</taxon>
        <taxon>Arthropoda</taxon>
        <taxon>Hexapoda</taxon>
        <taxon>Insecta</taxon>
        <taxon>Pterygota</taxon>
        <taxon>Neoptera</taxon>
        <taxon>Endopterygota</taxon>
        <taxon>Lepidoptera</taxon>
        <taxon>Glossata</taxon>
        <taxon>Ditrysia</taxon>
        <taxon>Papilionoidea</taxon>
        <taxon>Nymphalidae</taxon>
        <taxon>Danainae</taxon>
        <taxon>Danaini</taxon>
        <taxon>Danaina</taxon>
        <taxon>Danaus</taxon>
        <taxon>Anosia</taxon>
    </lineage>
</organism>
<gene>
    <name evidence="4" type="ORF">DCHRY22_LOCUS13155</name>
</gene>
<dbReference type="GO" id="GO:0005739">
    <property type="term" value="C:mitochondrion"/>
    <property type="evidence" value="ECO:0007669"/>
    <property type="project" value="TreeGrafter"/>
</dbReference>
<dbReference type="PANTHER" id="PTHR12286:SF5">
    <property type="entry name" value="SACCHAROPINE DEHYDROGENASE-LIKE OXIDOREDUCTASE"/>
    <property type="match status" value="1"/>
</dbReference>
<keyword evidence="2" id="KW-0812">Transmembrane</keyword>
<reference evidence="4" key="1">
    <citation type="submission" date="2021-09" db="EMBL/GenBank/DDBJ databases">
        <authorList>
            <person name="Martin H S."/>
        </authorList>
    </citation>
    <scope>NUCLEOTIDE SEQUENCE</scope>
</reference>
<evidence type="ECO:0000313" key="4">
    <source>
        <dbReference type="EMBL" id="CAG9579541.1"/>
    </source>
</evidence>
<dbReference type="FunFam" id="3.40.50.720:FF:000178">
    <property type="entry name" value="Saccharopine dehydrogenase-like oxidoreductase"/>
    <property type="match status" value="1"/>
</dbReference>
<dbReference type="OrthoDB" id="10268090at2759"/>
<dbReference type="GO" id="GO:0009247">
    <property type="term" value="P:glycolipid biosynthetic process"/>
    <property type="evidence" value="ECO:0007669"/>
    <property type="project" value="TreeGrafter"/>
</dbReference>
<dbReference type="InterPro" id="IPR036291">
    <property type="entry name" value="NAD(P)-bd_dom_sf"/>
</dbReference>
<feature type="transmembrane region" description="Helical" evidence="2">
    <location>
        <begin position="270"/>
        <end position="289"/>
    </location>
</feature>
<evidence type="ECO:0000256" key="2">
    <source>
        <dbReference type="SAM" id="Phobius"/>
    </source>
</evidence>
<dbReference type="InterPro" id="IPR005097">
    <property type="entry name" value="Sacchrp_dh_NADP-bd"/>
</dbReference>
<dbReference type="AlphaFoldDB" id="A0A8J2R391"/>
<keyword evidence="2" id="KW-0472">Membrane</keyword>
<name>A0A8J2R391_9NEOP</name>
<dbReference type="SUPFAM" id="SSF51735">
    <property type="entry name" value="NAD(P)-binding Rossmann-fold domains"/>
    <property type="match status" value="1"/>
</dbReference>
<comment type="caution">
    <text evidence="4">The sequence shown here is derived from an EMBL/GenBank/DDBJ whole genome shotgun (WGS) entry which is preliminary data.</text>
</comment>
<evidence type="ECO:0000256" key="1">
    <source>
        <dbReference type="ARBA" id="ARBA00038048"/>
    </source>
</evidence>
<comment type="similarity">
    <text evidence="1">Belongs to the saccharopine dehydrogenase family.</text>
</comment>
<dbReference type="Pfam" id="PF03435">
    <property type="entry name" value="Sacchrp_dh_NADP"/>
    <property type="match status" value="1"/>
</dbReference>
<sequence>MSRLDLVIFGATGFTGKHAVMEMYHIAKKYPGMSWGVAGRSEDKLNNLLKEVSKKNDEELSSVKVISAEVSDEASLRSMTAQARVLVNCCGPYRLYGEPVVKAAIDTKTHYVDVSGEPQFMETMQLVYGSLAREAGVFIISACGFDSIPNDLGVIFMQQNFEGTLNSVESYLSGEVPPEHSGGGVVNYGTWESLVYGVSHYDELPALRQKLYPEKLPTYKPKLKSRFVLHNRDGWCVPFPGADASVVYRTQRYLHTEGARPVQIKTYLRLPSLISALLTILMAGLLFIMSKVSLTRSWLLKYPELFSMGAVRRGPAEDAIRNTKFKFELYGEGWKGDCGAEPDKKMTVRVSGVNPGYGATVHALLHSAITILQHRDRMPAQAGVLTPGAAFRNTDIIQRLNDHGLKFEVVRD</sequence>
<protein>
    <submittedName>
        <fullName evidence="4">(African queen) hypothetical protein</fullName>
    </submittedName>
</protein>
<proteinExistence type="inferred from homology"/>
<evidence type="ECO:0000313" key="5">
    <source>
        <dbReference type="Proteomes" id="UP000789524"/>
    </source>
</evidence>
<dbReference type="InterPro" id="IPR051276">
    <property type="entry name" value="Saccharopine_DH-like_oxidrdct"/>
</dbReference>
<dbReference type="Proteomes" id="UP000789524">
    <property type="component" value="Unassembled WGS sequence"/>
</dbReference>
<keyword evidence="5" id="KW-1185">Reference proteome</keyword>
<accession>A0A8J2R391</accession>